<feature type="transmembrane region" description="Helical" evidence="1">
    <location>
        <begin position="16"/>
        <end position="36"/>
    </location>
</feature>
<organism evidence="2 3">
    <name type="scientific">Candidatus Magasanikbacteria bacterium CG10_big_fil_rev_8_21_14_0_10_38_6</name>
    <dbReference type="NCBI Taxonomy" id="1974647"/>
    <lineage>
        <taxon>Bacteria</taxon>
        <taxon>Candidatus Magasanikiibacteriota</taxon>
    </lineage>
</organism>
<proteinExistence type="predicted"/>
<evidence type="ECO:0000313" key="2">
    <source>
        <dbReference type="EMBL" id="PIR77253.1"/>
    </source>
</evidence>
<feature type="transmembrane region" description="Helical" evidence="1">
    <location>
        <begin position="82"/>
        <end position="103"/>
    </location>
</feature>
<protein>
    <submittedName>
        <fullName evidence="2">Uncharacterized protein</fullName>
    </submittedName>
</protein>
<gene>
    <name evidence="2" type="ORF">COU30_03470</name>
</gene>
<dbReference type="AlphaFoldDB" id="A0A2M6P0J9"/>
<feature type="transmembrane region" description="Helical" evidence="1">
    <location>
        <begin position="115"/>
        <end position="137"/>
    </location>
</feature>
<feature type="transmembrane region" description="Helical" evidence="1">
    <location>
        <begin position="48"/>
        <end position="70"/>
    </location>
</feature>
<keyword evidence="1" id="KW-0812">Transmembrane</keyword>
<evidence type="ECO:0000256" key="1">
    <source>
        <dbReference type="SAM" id="Phobius"/>
    </source>
</evidence>
<accession>A0A2M6P0J9</accession>
<reference evidence="3" key="1">
    <citation type="submission" date="2017-09" db="EMBL/GenBank/DDBJ databases">
        <title>Depth-based differentiation of microbial function through sediment-hosted aquifers and enrichment of novel symbionts in the deep terrestrial subsurface.</title>
        <authorList>
            <person name="Probst A.J."/>
            <person name="Ladd B."/>
            <person name="Jarett J.K."/>
            <person name="Geller-Mcgrath D.E."/>
            <person name="Sieber C.M.K."/>
            <person name="Emerson J.B."/>
            <person name="Anantharaman K."/>
            <person name="Thomas B.C."/>
            <person name="Malmstrom R."/>
            <person name="Stieglmeier M."/>
            <person name="Klingl A."/>
            <person name="Woyke T."/>
            <person name="Ryan C.M."/>
            <person name="Banfield J.F."/>
        </authorList>
    </citation>
    <scope>NUCLEOTIDE SEQUENCE [LARGE SCALE GENOMIC DNA]</scope>
</reference>
<dbReference type="Proteomes" id="UP000228528">
    <property type="component" value="Unassembled WGS sequence"/>
</dbReference>
<keyword evidence="1" id="KW-1133">Transmembrane helix</keyword>
<comment type="caution">
    <text evidence="2">The sequence shown here is derived from an EMBL/GenBank/DDBJ whole genome shotgun (WGS) entry which is preliminary data.</text>
</comment>
<evidence type="ECO:0000313" key="3">
    <source>
        <dbReference type="Proteomes" id="UP000228528"/>
    </source>
</evidence>
<feature type="transmembrane region" description="Helical" evidence="1">
    <location>
        <begin position="144"/>
        <end position="166"/>
    </location>
</feature>
<sequence length="278" mass="31725">MQIIKKIFNGKTSKSVLTMGIVATFLQISIAAYAVIKPISLKSDLTLFYGIVVLELIFFPISLSIIFSYLLNKVKWLDKKSFLITFLVTSLFIVTAVIFGQLAWEDIIPWEFWLFYKYIEIPLVFTGLIGIPLIYLLGYSSWTVFTFVMIIGIFVTAFLVAALYSYTTHLAINKKKQSFRIILTVALILSIGWGIFQAINRAYVKRLSLKGECAAGLNFYQCDNYSNIGNGYHRLDDDIYYNLGYVNAIKINDVDIDSFEVIKSDSERMSFAKDRDKV</sequence>
<dbReference type="EMBL" id="PFBW01000149">
    <property type="protein sequence ID" value="PIR77253.1"/>
    <property type="molecule type" value="Genomic_DNA"/>
</dbReference>
<name>A0A2M6P0J9_9BACT</name>
<keyword evidence="1" id="KW-0472">Membrane</keyword>
<feature type="transmembrane region" description="Helical" evidence="1">
    <location>
        <begin position="178"/>
        <end position="196"/>
    </location>
</feature>